<feature type="compositionally biased region" description="Basic and acidic residues" evidence="2">
    <location>
        <begin position="507"/>
        <end position="533"/>
    </location>
</feature>
<dbReference type="EMBL" id="JBJKFK010000212">
    <property type="protein sequence ID" value="KAL3318707.1"/>
    <property type="molecule type" value="Genomic_DNA"/>
</dbReference>
<organism evidence="3 4">
    <name type="scientific">Cichlidogyrus casuarinus</name>
    <dbReference type="NCBI Taxonomy" id="1844966"/>
    <lineage>
        <taxon>Eukaryota</taxon>
        <taxon>Metazoa</taxon>
        <taxon>Spiralia</taxon>
        <taxon>Lophotrochozoa</taxon>
        <taxon>Platyhelminthes</taxon>
        <taxon>Monogenea</taxon>
        <taxon>Monopisthocotylea</taxon>
        <taxon>Dactylogyridea</taxon>
        <taxon>Ancyrocephalidae</taxon>
        <taxon>Cichlidogyrus</taxon>
    </lineage>
</organism>
<evidence type="ECO:0000256" key="1">
    <source>
        <dbReference type="PROSITE-ProRule" id="PRU00117"/>
    </source>
</evidence>
<dbReference type="Proteomes" id="UP001626550">
    <property type="component" value="Unassembled WGS sequence"/>
</dbReference>
<sequence>MFCNAFKELDRDSDHLPKEINHTFLPREKVEIWFPSEETCRKNSHASDLDTPSGAWWPGHVLSVHDKLVHVEVAAPIQNNSSSVEPKLTTHTKLPYVPAVVSVENVRLPWSGSTSTDSINCPPSYISLDSHALLQHTMYFPEQLYKIASNPQFHRNFLMFCNAPCLINCDPEPVPLNQFLPQPENSIPVMAVRLNIWSASAEAIRRAKLLEPVHLSLLQERYRILAYLSQMKVSSNAMQSLHLATNDKHTASSVAESSSSLTNSLSLVPVPQPRVTSDGLIDAVCAFPSATKINWSDGGHAFRLMFSVEPHLMGFVIGARGCNVSAVRDIEDIYEVSVEDTRIVTVVAKTPELCQLAREMLDIIELEVPMEARFVIKLKPECHKMAQECGVKKAYFLGGLARFRIHHEKKQAEQQRLSGEEQEPISDEQLQKLFLEEEANWPPSLCIIGPRNAVFNMNHLINFHVKNWHSLTELEGTKRTLQAELRKVDGRPSERTNFNQSQNGYKRNTEGRRSSATRGNREPYKRRPNPRDRGSFGYFRSTIIYAVIEHTRPRVLSIIISTI</sequence>
<keyword evidence="1" id="KW-0694">RNA-binding</keyword>
<dbReference type="InterPro" id="IPR040148">
    <property type="entry name" value="FMR1"/>
</dbReference>
<gene>
    <name evidence="3" type="ORF">Ciccas_002627</name>
</gene>
<dbReference type="Gene3D" id="3.30.1370.10">
    <property type="entry name" value="K Homology domain, type 1"/>
    <property type="match status" value="1"/>
</dbReference>
<dbReference type="PANTHER" id="PTHR10603:SF7">
    <property type="entry name" value="FRAGILE X MESSENGER RIBONUCLEOPROTEIN 1 HOMOLOG"/>
    <property type="match status" value="1"/>
</dbReference>
<keyword evidence="4" id="KW-1185">Reference proteome</keyword>
<evidence type="ECO:0000313" key="4">
    <source>
        <dbReference type="Proteomes" id="UP001626550"/>
    </source>
</evidence>
<reference evidence="3 4" key="1">
    <citation type="submission" date="2024-11" db="EMBL/GenBank/DDBJ databases">
        <title>Adaptive evolution of stress response genes in parasites aligns with host niche diversity.</title>
        <authorList>
            <person name="Hahn C."/>
            <person name="Resl P."/>
        </authorList>
    </citation>
    <scope>NUCLEOTIDE SEQUENCE [LARGE SCALE GENOMIC DNA]</scope>
    <source>
        <strain evidence="3">EGGRZ-B1_66</strain>
        <tissue evidence="3">Body</tissue>
    </source>
</reference>
<dbReference type="PROSITE" id="PS50084">
    <property type="entry name" value="KH_TYPE_1"/>
    <property type="match status" value="1"/>
</dbReference>
<dbReference type="AlphaFoldDB" id="A0ABD2QGP8"/>
<feature type="compositionally biased region" description="Polar residues" evidence="2">
    <location>
        <begin position="495"/>
        <end position="506"/>
    </location>
</feature>
<proteinExistence type="predicted"/>
<dbReference type="GO" id="GO:0003723">
    <property type="term" value="F:RNA binding"/>
    <property type="evidence" value="ECO:0007669"/>
    <property type="project" value="UniProtKB-UniRule"/>
</dbReference>
<comment type="caution">
    <text evidence="3">The sequence shown here is derived from an EMBL/GenBank/DDBJ whole genome shotgun (WGS) entry which is preliminary data.</text>
</comment>
<dbReference type="PANTHER" id="PTHR10603">
    <property type="entry name" value="FRAGILE X MENTAL RETARDATION SYNDROME-RELATED PROTEIN"/>
    <property type="match status" value="1"/>
</dbReference>
<dbReference type="SUPFAM" id="SSF54791">
    <property type="entry name" value="Eukaryotic type KH-domain (KH-domain type I)"/>
    <property type="match status" value="1"/>
</dbReference>
<feature type="region of interest" description="Disordered" evidence="2">
    <location>
        <begin position="488"/>
        <end position="533"/>
    </location>
</feature>
<protein>
    <submittedName>
        <fullName evidence="3">Uncharacterized protein</fullName>
    </submittedName>
</protein>
<evidence type="ECO:0000313" key="3">
    <source>
        <dbReference type="EMBL" id="KAL3318707.1"/>
    </source>
</evidence>
<evidence type="ECO:0000256" key="2">
    <source>
        <dbReference type="SAM" id="MobiDB-lite"/>
    </source>
</evidence>
<accession>A0ABD2QGP8</accession>
<name>A0ABD2QGP8_9PLAT</name>
<dbReference type="InterPro" id="IPR036612">
    <property type="entry name" value="KH_dom_type_1_sf"/>
</dbReference>